<keyword evidence="3" id="KW-1185">Reference proteome</keyword>
<accession>A0A8H3WCT8</accession>
<gene>
    <name evidence="2" type="ORF">GQ607_008198</name>
</gene>
<comment type="caution">
    <text evidence="2">The sequence shown here is derived from an EMBL/GenBank/DDBJ whole genome shotgun (WGS) entry which is preliminary data.</text>
</comment>
<dbReference type="Proteomes" id="UP000434172">
    <property type="component" value="Unassembled WGS sequence"/>
</dbReference>
<organism evidence="2 3">
    <name type="scientific">Colletotrichum asianum</name>
    <dbReference type="NCBI Taxonomy" id="702518"/>
    <lineage>
        <taxon>Eukaryota</taxon>
        <taxon>Fungi</taxon>
        <taxon>Dikarya</taxon>
        <taxon>Ascomycota</taxon>
        <taxon>Pezizomycotina</taxon>
        <taxon>Sordariomycetes</taxon>
        <taxon>Hypocreomycetidae</taxon>
        <taxon>Glomerellales</taxon>
        <taxon>Glomerellaceae</taxon>
        <taxon>Colletotrichum</taxon>
        <taxon>Colletotrichum gloeosporioides species complex</taxon>
    </lineage>
</organism>
<dbReference type="AlphaFoldDB" id="A0A8H3WCT8"/>
<evidence type="ECO:0000313" key="2">
    <source>
        <dbReference type="EMBL" id="KAF0324494.1"/>
    </source>
</evidence>
<proteinExistence type="predicted"/>
<feature type="region of interest" description="Disordered" evidence="1">
    <location>
        <begin position="83"/>
        <end position="123"/>
    </location>
</feature>
<protein>
    <submittedName>
        <fullName evidence="2">Uncharacterized protein</fullName>
    </submittedName>
</protein>
<sequence>MSHAMPCMSSGYSPPLRASSQLDISKSIGHAAAHVTRASRWRPRLDAVRWDCGPRMPSQVQSWFRRRGSSVVGLRKKPSIPKRVAFDHKSDLSSSPTSRRTCMPSRGRFNDLTSPPHPASHHRPWNLRRCHASQRILHPSFSIIQPCRDASVALSVNLAMLPKPMHYGTRGIFVAAREVEVTRETGSLQHYQNHSDGLNFHLRQFHAVSPGPIPTVRG</sequence>
<reference evidence="2 3" key="1">
    <citation type="submission" date="2019-12" db="EMBL/GenBank/DDBJ databases">
        <title>A genome sequence resource for the geographically widespread anthracnose pathogen Colletotrichum asianum.</title>
        <authorList>
            <person name="Meng Y."/>
        </authorList>
    </citation>
    <scope>NUCLEOTIDE SEQUENCE [LARGE SCALE GENOMIC DNA]</scope>
    <source>
        <strain evidence="2 3">ICMP 18580</strain>
    </source>
</reference>
<dbReference type="EMBL" id="WOWK01000043">
    <property type="protein sequence ID" value="KAF0324494.1"/>
    <property type="molecule type" value="Genomic_DNA"/>
</dbReference>
<name>A0A8H3WCT8_9PEZI</name>
<evidence type="ECO:0000256" key="1">
    <source>
        <dbReference type="SAM" id="MobiDB-lite"/>
    </source>
</evidence>
<evidence type="ECO:0000313" key="3">
    <source>
        <dbReference type="Proteomes" id="UP000434172"/>
    </source>
</evidence>